<dbReference type="RefSeq" id="WP_130107199.1">
    <property type="nucleotide sequence ID" value="NZ_CP025781.1"/>
</dbReference>
<dbReference type="AlphaFoldDB" id="A0A7G3GBY9"/>
<keyword evidence="1" id="KW-0732">Signal</keyword>
<dbReference type="GO" id="GO:0009289">
    <property type="term" value="C:pilus"/>
    <property type="evidence" value="ECO:0007669"/>
    <property type="project" value="InterPro"/>
</dbReference>
<dbReference type="EMBL" id="CP025781">
    <property type="protein sequence ID" value="QBC44668.1"/>
    <property type="molecule type" value="Genomic_DNA"/>
</dbReference>
<feature type="domain" description="Fimbrial-type adhesion" evidence="2">
    <location>
        <begin position="30"/>
        <end position="174"/>
    </location>
</feature>
<dbReference type="Pfam" id="PF00419">
    <property type="entry name" value="Fimbrial"/>
    <property type="match status" value="1"/>
</dbReference>
<dbReference type="PANTHER" id="PTHR33420:SF26">
    <property type="entry name" value="FIMBRIAL SUBUNIT"/>
    <property type="match status" value="1"/>
</dbReference>
<dbReference type="InterPro" id="IPR008966">
    <property type="entry name" value="Adhesion_dom_sf"/>
</dbReference>
<evidence type="ECO:0000256" key="1">
    <source>
        <dbReference type="SAM" id="SignalP"/>
    </source>
</evidence>
<organism evidence="3 4">
    <name type="scientific">Iodobacter fluviatilis</name>
    <dbReference type="NCBI Taxonomy" id="537"/>
    <lineage>
        <taxon>Bacteria</taxon>
        <taxon>Pseudomonadati</taxon>
        <taxon>Pseudomonadota</taxon>
        <taxon>Betaproteobacteria</taxon>
        <taxon>Neisseriales</taxon>
        <taxon>Chitinibacteraceae</taxon>
        <taxon>Iodobacter</taxon>
    </lineage>
</organism>
<accession>A0A7G3GBY9</accession>
<reference evidence="3 4" key="1">
    <citation type="submission" date="2018-01" db="EMBL/GenBank/DDBJ databases">
        <title>Genome sequence of Iodobacter sp. strain PCH194 isolated from Indian Trans-Himalaya.</title>
        <authorList>
            <person name="Kumar V."/>
            <person name="Thakur V."/>
            <person name="Kumar S."/>
            <person name="Singh D."/>
        </authorList>
    </citation>
    <scope>NUCLEOTIDE SEQUENCE [LARGE SCALE GENOMIC DNA]</scope>
    <source>
        <strain evidence="3 4">PCH194</strain>
    </source>
</reference>
<feature type="chain" id="PRO_5028950514" evidence="1">
    <location>
        <begin position="23"/>
        <end position="175"/>
    </location>
</feature>
<proteinExistence type="predicted"/>
<evidence type="ECO:0000259" key="2">
    <source>
        <dbReference type="Pfam" id="PF00419"/>
    </source>
</evidence>
<dbReference type="Gene3D" id="2.60.40.1090">
    <property type="entry name" value="Fimbrial-type adhesion domain"/>
    <property type="match status" value="1"/>
</dbReference>
<feature type="signal peptide" evidence="1">
    <location>
        <begin position="1"/>
        <end position="22"/>
    </location>
</feature>
<dbReference type="SUPFAM" id="SSF49401">
    <property type="entry name" value="Bacterial adhesins"/>
    <property type="match status" value="1"/>
</dbReference>
<protein>
    <submittedName>
        <fullName evidence="3">Fimbria A protein</fullName>
    </submittedName>
</protein>
<gene>
    <name evidence="3" type="ORF">C1H71_14785</name>
</gene>
<dbReference type="Proteomes" id="UP000515917">
    <property type="component" value="Chromosome"/>
</dbReference>
<dbReference type="GO" id="GO:0043709">
    <property type="term" value="P:cell adhesion involved in single-species biofilm formation"/>
    <property type="evidence" value="ECO:0007669"/>
    <property type="project" value="TreeGrafter"/>
</dbReference>
<dbReference type="PANTHER" id="PTHR33420">
    <property type="entry name" value="FIMBRIAL SUBUNIT ELFA-RELATED"/>
    <property type="match status" value="1"/>
</dbReference>
<evidence type="ECO:0000313" key="3">
    <source>
        <dbReference type="EMBL" id="QBC44668.1"/>
    </source>
</evidence>
<evidence type="ECO:0000313" key="4">
    <source>
        <dbReference type="Proteomes" id="UP000515917"/>
    </source>
</evidence>
<sequence>MKLNKIVLGLSLTLAVASFANADQGHGEVKFKGAIIDAPCSIAPESQNQEVDFGLLSANELKKGGSSSKQFFNIKLLQCDATATTVTATFNGAAANGKSEWFALSGNTSQAGIVLTNADNSPIAPNSSSTLKIVEGNNTLNFGAWVEGFPVVSPAENTIVPGAFESLVTWTLAYS</sequence>
<name>A0A7G3GBY9_9NEIS</name>
<dbReference type="InterPro" id="IPR036937">
    <property type="entry name" value="Adhesion_dom_fimbrial_sf"/>
</dbReference>
<dbReference type="KEGG" id="ifl:C1H71_14785"/>
<keyword evidence="4" id="KW-1185">Reference proteome</keyword>
<dbReference type="InterPro" id="IPR000259">
    <property type="entry name" value="Adhesion_dom_fimbrial"/>
</dbReference>
<dbReference type="InterPro" id="IPR050263">
    <property type="entry name" value="Bact_Fimbrial_Adh_Pro"/>
</dbReference>